<feature type="transmembrane region" description="Helical" evidence="2">
    <location>
        <begin position="146"/>
        <end position="166"/>
    </location>
</feature>
<keyword evidence="4" id="KW-0614">Plasmid</keyword>
<feature type="domain" description="DUF8208" evidence="3">
    <location>
        <begin position="69"/>
        <end position="490"/>
    </location>
</feature>
<feature type="compositionally biased region" description="Low complexity" evidence="1">
    <location>
        <begin position="741"/>
        <end position="752"/>
    </location>
</feature>
<evidence type="ECO:0000313" key="4">
    <source>
        <dbReference type="EMBL" id="QIM47419.1"/>
    </source>
</evidence>
<dbReference type="NCBIfam" id="NF045890">
    <property type="entry name" value="conj_pls20_p028"/>
    <property type="match status" value="1"/>
</dbReference>
<gene>
    <name evidence="4" type="ORF">GPZ88_10105</name>
</gene>
<evidence type="ECO:0000259" key="3">
    <source>
        <dbReference type="Pfam" id="PF26635"/>
    </source>
</evidence>
<proteinExistence type="predicted"/>
<dbReference type="KEGG" id="srum:GPZ88_10105"/>
<keyword evidence="2" id="KW-0472">Membrane</keyword>
<feature type="transmembrane region" description="Helical" evidence="2">
    <location>
        <begin position="120"/>
        <end position="140"/>
    </location>
</feature>
<feature type="compositionally biased region" description="Low complexity" evidence="1">
    <location>
        <begin position="685"/>
        <end position="706"/>
    </location>
</feature>
<organism evidence="4 5">
    <name type="scientific">Streptococcus ruminicola</name>
    <dbReference type="NCBI Taxonomy" id="2686210"/>
    <lineage>
        <taxon>Bacteria</taxon>
        <taxon>Bacillati</taxon>
        <taxon>Bacillota</taxon>
        <taxon>Bacilli</taxon>
        <taxon>Lactobacillales</taxon>
        <taxon>Streptococcaceae</taxon>
        <taxon>Streptococcus</taxon>
    </lineage>
</organism>
<sequence length="857" mass="92028">MAFDTRLNGEGTFWKNIKSMGENLSDQAFDLNHNFKINDTDSQVLSTFYKQWSEYLTPHPHFFTTFLTIPEWFAKTFYGFSNALESIFNKIFALFGFFSLLGSNDNFIGQIYSGLRTVGISLFIAFIVVRVVIGIIGTPFKYKEFFNHAILVTAATAFLPAALTSFSEVVADSSKDLQTYVASGTKQGSTLSAQPFQDNVVDIMQLARVGFNASKLGRQRGDDGYINPSKAEANGVRLNRLSSKNIASTNFVTSYGPNDKEELEHFADAAKNKSKFLFFEIPTGDNENSMYYCLATLFRSELRKNDWDDSGQKPVEVEVAGYKVTSIVGYNILKPVYLRYKVNWIGLFVEQAMLILLLIGLLITVLQTIMRTLLSSVVAPIVGYTSVDNSAKFLDLLRTIFAGIAGIWFDILIVKYGLWFISKAPTMAFSSHNNNFGSFIGNLGFWGNTIATIALYIAVFYATIQGSRAIENWLGVSTGAKAGIAQTAATVGAGVMAGRAIEQASIGRKDINGNRHGGSIGHEMRNIRNAAQRGTKGVKDFGGSVLKNTAAEMGALYGSGSALRDNYNKRGGGLKGATFGTLDTLRNGAQIPASKFQSKGNAGVNALKDAYSSGKASAYSNFTSPSSRNIAESSITPEELASVLPTNSVNLETPEELAGGSSAKLAEDVSTKGVTSTSKEAVAPSKTVSTKGVTSTSKEAVAPSKTVSTKGVTSTSKEAVAPSKTVSTKGVTSTPREVVAPSKTVSTKGVTSTPKEVVAPSKTVSTKGVTSTPREVVAPSKTVSTKGVTSTPREVVAPSKTVSTKSVTSTPQKTVTKQRINSPHIGNEKISQENYEVNRPKVAKRLSGFGKEEDSSL</sequence>
<feature type="transmembrane region" description="Helical" evidence="2">
    <location>
        <begin position="342"/>
        <end position="363"/>
    </location>
</feature>
<evidence type="ECO:0000256" key="2">
    <source>
        <dbReference type="SAM" id="Phobius"/>
    </source>
</evidence>
<reference evidence="4 5" key="1">
    <citation type="submission" date="2019-12" db="EMBL/GenBank/DDBJ databases">
        <title>Complete genome sequence of Streptococcus sp. CNU G2 isolated frome Bos taurus coreanae.</title>
        <authorList>
            <person name="Park S.Y."/>
            <person name="Kim J.H."/>
            <person name="Seo S.W."/>
        </authorList>
    </citation>
    <scope>NUCLEOTIDE SEQUENCE [LARGE SCALE GENOMIC DNA]</scope>
    <source>
        <strain evidence="4 5">CNU G2</strain>
        <plasmid evidence="5">p_cnu_g2</plasmid>
    </source>
</reference>
<dbReference type="InterPro" id="IPR058521">
    <property type="entry name" value="DUF8208"/>
</dbReference>
<feature type="transmembrane region" description="Helical" evidence="2">
    <location>
        <begin position="399"/>
        <end position="419"/>
    </location>
</feature>
<evidence type="ECO:0000313" key="5">
    <source>
        <dbReference type="Proteomes" id="UP000503166"/>
    </source>
</evidence>
<feature type="compositionally biased region" description="Basic and acidic residues" evidence="1">
    <location>
        <begin position="826"/>
        <end position="836"/>
    </location>
</feature>
<keyword evidence="2" id="KW-0812">Transmembrane</keyword>
<dbReference type="AlphaFoldDB" id="A0A6G8I2U7"/>
<geneLocation type="plasmid" evidence="5">
    <name>p_cnu_g2</name>
</geneLocation>
<feature type="region of interest" description="Disordered" evidence="1">
    <location>
        <begin position="801"/>
        <end position="836"/>
    </location>
</feature>
<feature type="transmembrane region" description="Helical" evidence="2">
    <location>
        <begin position="439"/>
        <end position="464"/>
    </location>
</feature>
<dbReference type="Proteomes" id="UP000503166">
    <property type="component" value="Plasmid p_CNU_G2"/>
</dbReference>
<dbReference type="InterPro" id="IPR058066">
    <property type="entry name" value="pXO2-14_N"/>
</dbReference>
<dbReference type="EMBL" id="CP046920">
    <property type="protein sequence ID" value="QIM47419.1"/>
    <property type="molecule type" value="Genomic_DNA"/>
</dbReference>
<evidence type="ECO:0000256" key="1">
    <source>
        <dbReference type="SAM" id="MobiDB-lite"/>
    </source>
</evidence>
<accession>A0A6G8I2U7</accession>
<dbReference type="RefSeq" id="WP_166044395.1">
    <property type="nucleotide sequence ID" value="NZ_CP046920.1"/>
</dbReference>
<feature type="region of interest" description="Disordered" evidence="1">
    <location>
        <begin position="724"/>
        <end position="752"/>
    </location>
</feature>
<dbReference type="Pfam" id="PF26635">
    <property type="entry name" value="DUF8208"/>
    <property type="match status" value="1"/>
</dbReference>
<keyword evidence="2" id="KW-1133">Transmembrane helix</keyword>
<feature type="compositionally biased region" description="Low complexity" evidence="1">
    <location>
        <begin position="801"/>
        <end position="818"/>
    </location>
</feature>
<name>A0A6G8I2U7_9STRE</name>
<protein>
    <recommendedName>
        <fullName evidence="3">DUF8208 domain-containing protein</fullName>
    </recommendedName>
</protein>
<feature type="compositionally biased region" description="Low complexity" evidence="1">
    <location>
        <begin position="724"/>
        <end position="734"/>
    </location>
</feature>
<feature type="region of interest" description="Disordered" evidence="1">
    <location>
        <begin position="654"/>
        <end position="706"/>
    </location>
</feature>